<dbReference type="EMBL" id="CP016793">
    <property type="protein sequence ID" value="ANZ39569.1"/>
    <property type="molecule type" value="Genomic_DNA"/>
</dbReference>
<name>A0A1B2HPC2_9PSEU</name>
<keyword evidence="3" id="KW-1185">Reference proteome</keyword>
<sequence>MPHMRWLVAALAVVLSACSATPAAEIPLRSGPTPITTVSETLTDDEFIRTLFKNFVERVNSGDGKAAMAACTPASFTFAEQLQQHALRSTESRLAQLPTLQHLLVYALRHAQPPTLFAEGEAGALEAVLTVFTDFVAPVDLTGLKVIGDGATATAAQPGTDSIVVTFAHNTAGSWALDYPALVEALSDALDQLAASKSLSSAQMVDQVLATRFGAARAAELRTPLK</sequence>
<accession>A0A1B2HPC2</accession>
<organism evidence="2 3">
    <name type="scientific">Lentzea guizhouensis</name>
    <dbReference type="NCBI Taxonomy" id="1586287"/>
    <lineage>
        <taxon>Bacteria</taxon>
        <taxon>Bacillati</taxon>
        <taxon>Actinomycetota</taxon>
        <taxon>Actinomycetes</taxon>
        <taxon>Pseudonocardiales</taxon>
        <taxon>Pseudonocardiaceae</taxon>
        <taxon>Lentzea</taxon>
    </lineage>
</organism>
<reference evidence="2 3" key="1">
    <citation type="submission" date="2016-07" db="EMBL/GenBank/DDBJ databases">
        <title>Complete genome sequence of the Lentzea guizhouensis DHS C013.</title>
        <authorList>
            <person name="Cao C."/>
        </authorList>
    </citation>
    <scope>NUCLEOTIDE SEQUENCE [LARGE SCALE GENOMIC DNA]</scope>
    <source>
        <strain evidence="2 3">DHS C013</strain>
    </source>
</reference>
<dbReference type="PROSITE" id="PS51257">
    <property type="entry name" value="PROKAR_LIPOPROTEIN"/>
    <property type="match status" value="1"/>
</dbReference>
<feature type="signal peptide" evidence="1">
    <location>
        <begin position="1"/>
        <end position="23"/>
    </location>
</feature>
<gene>
    <name evidence="2" type="ORF">BBK82_29485</name>
</gene>
<proteinExistence type="predicted"/>
<evidence type="ECO:0000256" key="1">
    <source>
        <dbReference type="SAM" id="SignalP"/>
    </source>
</evidence>
<evidence type="ECO:0000313" key="2">
    <source>
        <dbReference type="EMBL" id="ANZ39569.1"/>
    </source>
</evidence>
<dbReference type="KEGG" id="led:BBK82_29485"/>
<evidence type="ECO:0000313" key="3">
    <source>
        <dbReference type="Proteomes" id="UP000093053"/>
    </source>
</evidence>
<feature type="chain" id="PRO_5008538441" description="FAS1 domain-containing protein" evidence="1">
    <location>
        <begin position="24"/>
        <end position="226"/>
    </location>
</feature>
<keyword evidence="1" id="KW-0732">Signal</keyword>
<dbReference type="Proteomes" id="UP000093053">
    <property type="component" value="Chromosome"/>
</dbReference>
<evidence type="ECO:0008006" key="4">
    <source>
        <dbReference type="Google" id="ProtNLM"/>
    </source>
</evidence>
<protein>
    <recommendedName>
        <fullName evidence="4">FAS1 domain-containing protein</fullName>
    </recommendedName>
</protein>
<dbReference type="AlphaFoldDB" id="A0A1B2HPC2"/>